<dbReference type="Gene3D" id="3.40.50.2300">
    <property type="match status" value="1"/>
</dbReference>
<keyword evidence="7" id="KW-1185">Reference proteome</keyword>
<dbReference type="GO" id="GO:0004725">
    <property type="term" value="F:protein tyrosine phosphatase activity"/>
    <property type="evidence" value="ECO:0007669"/>
    <property type="project" value="InterPro"/>
</dbReference>
<dbReference type="Pfam" id="PF01451">
    <property type="entry name" value="LMWPc"/>
    <property type="match status" value="1"/>
</dbReference>
<evidence type="ECO:0000313" key="6">
    <source>
        <dbReference type="EMBL" id="MVQ49407.1"/>
    </source>
</evidence>
<protein>
    <submittedName>
        <fullName evidence="6">Low molecular weight phosphatase family protein</fullName>
    </submittedName>
</protein>
<proteinExistence type="inferred from homology"/>
<dbReference type="SUPFAM" id="SSF52788">
    <property type="entry name" value="Phosphotyrosine protein phosphatases I"/>
    <property type="match status" value="1"/>
</dbReference>
<dbReference type="RefSeq" id="WP_157342034.1">
    <property type="nucleotide sequence ID" value="NZ_WSEK01000004.1"/>
</dbReference>
<gene>
    <name evidence="6" type="ORF">GON03_09455</name>
</gene>
<feature type="active site" description="Nucleophile" evidence="4">
    <location>
        <position position="12"/>
    </location>
</feature>
<dbReference type="InterPro" id="IPR023485">
    <property type="entry name" value="Ptyr_pPase"/>
</dbReference>
<dbReference type="InterPro" id="IPR017867">
    <property type="entry name" value="Tyr_phospatase_low_mol_wt"/>
</dbReference>
<reference evidence="6 7" key="1">
    <citation type="submission" date="2019-12" db="EMBL/GenBank/DDBJ databases">
        <authorList>
            <person name="Huq M.A."/>
        </authorList>
    </citation>
    <scope>NUCLEOTIDE SEQUENCE [LARGE SCALE GENOMIC DNA]</scope>
    <source>
        <strain evidence="6 7">MAH-18</strain>
    </source>
</reference>
<dbReference type="SMART" id="SM00226">
    <property type="entry name" value="LMWPc"/>
    <property type="match status" value="1"/>
</dbReference>
<dbReference type="AlphaFoldDB" id="A0A6L6XS46"/>
<dbReference type="InterPro" id="IPR050438">
    <property type="entry name" value="LMW_PTPase"/>
</dbReference>
<evidence type="ECO:0000256" key="2">
    <source>
        <dbReference type="ARBA" id="ARBA00022801"/>
    </source>
</evidence>
<organism evidence="6 7">
    <name type="scientific">Nocardioides agri</name>
    <dbReference type="NCBI Taxonomy" id="2682843"/>
    <lineage>
        <taxon>Bacteria</taxon>
        <taxon>Bacillati</taxon>
        <taxon>Actinomycetota</taxon>
        <taxon>Actinomycetes</taxon>
        <taxon>Propionibacteriales</taxon>
        <taxon>Nocardioidaceae</taxon>
        <taxon>Nocardioides</taxon>
    </lineage>
</organism>
<evidence type="ECO:0000256" key="1">
    <source>
        <dbReference type="ARBA" id="ARBA00011063"/>
    </source>
</evidence>
<feature type="active site" evidence="4">
    <location>
        <position position="18"/>
    </location>
</feature>
<keyword evidence="2" id="KW-0378">Hydrolase</keyword>
<comment type="caution">
    <text evidence="6">The sequence shown here is derived from an EMBL/GenBank/DDBJ whole genome shotgun (WGS) entry which is preliminary data.</text>
</comment>
<dbReference type="PRINTS" id="PR00719">
    <property type="entry name" value="LMWPTPASE"/>
</dbReference>
<keyword evidence="3" id="KW-0904">Protein phosphatase</keyword>
<dbReference type="Proteomes" id="UP000473525">
    <property type="component" value="Unassembled WGS sequence"/>
</dbReference>
<evidence type="ECO:0000313" key="7">
    <source>
        <dbReference type="Proteomes" id="UP000473525"/>
    </source>
</evidence>
<dbReference type="InterPro" id="IPR036196">
    <property type="entry name" value="Ptyr_pPase_sf"/>
</dbReference>
<comment type="similarity">
    <text evidence="1">Belongs to the low molecular weight phosphotyrosine protein phosphatase family.</text>
</comment>
<sequence>MAAVPFHILTVCVGNVCRSPLAERLLQQRLDQVAPGRTVVSSAGVGAVVGSGMDVAAASELARLGGSGEGFVARQLTGAILRDADLVLTATRDVRTRALAEHPGALRRAFTLPELAAILSAPTFSPGDDAAALVGAAARSRGLAAGVDLDIADPIGRSAEVHRQVADAIDEQVAAIAAGLGSALTGTG</sequence>
<evidence type="ECO:0000256" key="3">
    <source>
        <dbReference type="ARBA" id="ARBA00022912"/>
    </source>
</evidence>
<evidence type="ECO:0000259" key="5">
    <source>
        <dbReference type="SMART" id="SM00226"/>
    </source>
</evidence>
<dbReference type="PANTHER" id="PTHR11717:SF31">
    <property type="entry name" value="LOW MOLECULAR WEIGHT PROTEIN-TYROSINE-PHOSPHATASE ETP-RELATED"/>
    <property type="match status" value="1"/>
</dbReference>
<feature type="domain" description="Phosphotyrosine protein phosphatase I" evidence="5">
    <location>
        <begin position="6"/>
        <end position="179"/>
    </location>
</feature>
<accession>A0A6L6XS46</accession>
<name>A0A6L6XS46_9ACTN</name>
<evidence type="ECO:0000256" key="4">
    <source>
        <dbReference type="PIRSR" id="PIRSR617867-1"/>
    </source>
</evidence>
<dbReference type="PANTHER" id="PTHR11717">
    <property type="entry name" value="LOW MOLECULAR WEIGHT PROTEIN TYROSINE PHOSPHATASE"/>
    <property type="match status" value="1"/>
</dbReference>
<dbReference type="EMBL" id="WSEK01000004">
    <property type="protein sequence ID" value="MVQ49407.1"/>
    <property type="molecule type" value="Genomic_DNA"/>
</dbReference>